<protein>
    <recommendedName>
        <fullName evidence="4">O-fucosyltransferase family protein</fullName>
    </recommendedName>
</protein>
<dbReference type="OMA" id="HPVYTHQ"/>
<name>G7E5M0_MIXOS</name>
<feature type="compositionally biased region" description="Basic and acidic residues" evidence="1">
    <location>
        <begin position="524"/>
        <end position="536"/>
    </location>
</feature>
<keyword evidence="3" id="KW-1185">Reference proteome</keyword>
<dbReference type="Gene3D" id="3.40.50.11350">
    <property type="match status" value="1"/>
</dbReference>
<dbReference type="InParanoid" id="G7E5M0"/>
<dbReference type="EMBL" id="BABT02000150">
    <property type="protein sequence ID" value="GAA98130.1"/>
    <property type="molecule type" value="Genomic_DNA"/>
</dbReference>
<evidence type="ECO:0008006" key="4">
    <source>
        <dbReference type="Google" id="ProtNLM"/>
    </source>
</evidence>
<sequence length="699" mass="78156">MNAKKAQSSPPPADLPLPEMNGHSHGHSKPGRNGSISISMPLSSSVNTYPSPTGGSRRHLPSLSTASAPRIRLSLAGARQPLDTRLRSKRSLLSRLSLDAPLDRRRIAWLTGLATVLVILYVSRGEYSGVQRRTVIGLEDATSGVLRELAEAYHPHAADQADRQAVLAPDRPAQDDAALGPQDSDGAAEQDDEPEVYEQLEPAQIHDIDVRPVKHSPSGDPNERYLGYFPHSGYHNQRISLENALTLAKLLGRTLLLPPCWLGLAIPYISFDKLWQRVDQANKAGLERCARLADTDEIMPRECLTFFEYTQVGWDFLVDLEGIVAQQPVVDRWNTSEAWLRDELGLERKDMYFLKDATVYDYKIYDNLEDRAELEKFKTRIEIDQLRSYDSYRLLHIGSLFGTSRLRVSLEESYAARSLFRQHMVFRNPVLDDITDTIRDRLGGPAGYHALHLRVGDGIFLASAHQNCLDIFRTLLSSKMKIESTLIDQLIDESQRKRQQRVPGLMPRALDVPPSTVDVPTPLADDKPASSDDTIIKRSNSRPQDMAAYRHEPLGPLPRITSLENSVLAKSLRCRGSFHNRIDRLPLNTPLYLATDSRSPATDPNLAIFFDTFPCIFMLSDFTTVNAISTEAVKSLHDMEGLRNAEDKVHLAQFFTPLVDAMIAAKGRAVIGTPMSTFSRFAVDVLHQVAHGWPIIERG</sequence>
<evidence type="ECO:0000313" key="3">
    <source>
        <dbReference type="Proteomes" id="UP000009131"/>
    </source>
</evidence>
<feature type="compositionally biased region" description="Low complexity" evidence="1">
    <location>
        <begin position="35"/>
        <end position="45"/>
    </location>
</feature>
<feature type="region of interest" description="Disordered" evidence="1">
    <location>
        <begin position="169"/>
        <end position="195"/>
    </location>
</feature>
<gene>
    <name evidence="2" type="primary">Mo04813</name>
    <name evidence="2" type="ORF">E5Q_04813</name>
</gene>
<feature type="compositionally biased region" description="Low complexity" evidence="1">
    <location>
        <begin position="511"/>
        <end position="522"/>
    </location>
</feature>
<accession>G7E5M0</accession>
<dbReference type="Proteomes" id="UP000009131">
    <property type="component" value="Unassembled WGS sequence"/>
</dbReference>
<dbReference type="RefSeq" id="XP_014569337.1">
    <property type="nucleotide sequence ID" value="XM_014713851.1"/>
</dbReference>
<dbReference type="PANTHER" id="PTHR36050:SF1">
    <property type="entry name" value="O-FUCOSYLTRANSFERASE 30"/>
    <property type="match status" value="1"/>
</dbReference>
<feature type="compositionally biased region" description="Acidic residues" evidence="1">
    <location>
        <begin position="186"/>
        <end position="195"/>
    </location>
</feature>
<proteinExistence type="predicted"/>
<comment type="caution">
    <text evidence="2">The sequence shown here is derived from an EMBL/GenBank/DDBJ whole genome shotgun (WGS) entry which is preliminary data.</text>
</comment>
<feature type="region of interest" description="Disordered" evidence="1">
    <location>
        <begin position="1"/>
        <end position="64"/>
    </location>
</feature>
<dbReference type="STRING" id="764103.G7E5M0"/>
<reference evidence="2 3" key="1">
    <citation type="journal article" date="2011" name="J. Gen. Appl. Microbiol.">
        <title>Draft genome sequencing of the enigmatic basidiomycete Mixia osmundae.</title>
        <authorList>
            <person name="Nishida H."/>
            <person name="Nagatsuka Y."/>
            <person name="Sugiyama J."/>
        </authorList>
    </citation>
    <scope>NUCLEOTIDE SEQUENCE [LARGE SCALE GENOMIC DNA]</scope>
    <source>
        <strain evidence="3">CBS 9802 / IAM 14324 / JCM 22182 / KY 12970</strain>
    </source>
</reference>
<dbReference type="PANTHER" id="PTHR36050">
    <property type="entry name" value="O-FUCOSYLTRANSFERASE 30"/>
    <property type="match status" value="1"/>
</dbReference>
<feature type="region of interest" description="Disordered" evidence="1">
    <location>
        <begin position="498"/>
        <end position="537"/>
    </location>
</feature>
<dbReference type="eggNOG" id="ENOG502QU3B">
    <property type="taxonomic scope" value="Eukaryota"/>
</dbReference>
<organism evidence="2 3">
    <name type="scientific">Mixia osmundae (strain CBS 9802 / IAM 14324 / JCM 22182 / KY 12970)</name>
    <dbReference type="NCBI Taxonomy" id="764103"/>
    <lineage>
        <taxon>Eukaryota</taxon>
        <taxon>Fungi</taxon>
        <taxon>Dikarya</taxon>
        <taxon>Basidiomycota</taxon>
        <taxon>Pucciniomycotina</taxon>
        <taxon>Mixiomycetes</taxon>
        <taxon>Mixiales</taxon>
        <taxon>Mixiaceae</taxon>
        <taxon>Mixia</taxon>
    </lineage>
</organism>
<reference evidence="2 3" key="2">
    <citation type="journal article" date="2012" name="Open Biol.">
        <title>Characteristics of nucleosomes and linker DNA regions on the genome of the basidiomycete Mixia osmundae revealed by mono- and dinucleosome mapping.</title>
        <authorList>
            <person name="Nishida H."/>
            <person name="Kondo S."/>
            <person name="Matsumoto T."/>
            <person name="Suzuki Y."/>
            <person name="Yoshikawa H."/>
            <person name="Taylor T.D."/>
            <person name="Sugiyama J."/>
        </authorList>
    </citation>
    <scope>NUCLEOTIDE SEQUENCE [LARGE SCALE GENOMIC DNA]</scope>
    <source>
        <strain evidence="3">CBS 9802 / IAM 14324 / JCM 22182 / KY 12970</strain>
    </source>
</reference>
<dbReference type="AlphaFoldDB" id="G7E5M0"/>
<evidence type="ECO:0000256" key="1">
    <source>
        <dbReference type="SAM" id="MobiDB-lite"/>
    </source>
</evidence>
<dbReference type="OrthoDB" id="1882547at2759"/>
<dbReference type="HOGENOM" id="CLU_021646_1_0_1"/>
<evidence type="ECO:0000313" key="2">
    <source>
        <dbReference type="EMBL" id="GAA98130.1"/>
    </source>
</evidence>